<comment type="caution">
    <text evidence="2">The sequence shown here is derived from an EMBL/GenBank/DDBJ whole genome shotgun (WGS) entry which is preliminary data.</text>
</comment>
<accession>A0A940RSW9</accession>
<evidence type="ECO:0000313" key="3">
    <source>
        <dbReference type="Proteomes" id="UP000670475"/>
    </source>
</evidence>
<dbReference type="RefSeq" id="WP_209337992.1">
    <property type="nucleotide sequence ID" value="NZ_JAGIQL010000003.1"/>
</dbReference>
<proteinExistence type="predicted"/>
<keyword evidence="1" id="KW-1133">Transmembrane helix</keyword>
<gene>
    <name evidence="2" type="ORF">JFN87_01710</name>
</gene>
<protein>
    <submittedName>
        <fullName evidence="2">Uncharacterized protein</fullName>
    </submittedName>
</protein>
<keyword evidence="3" id="KW-1185">Reference proteome</keyword>
<reference evidence="2" key="1">
    <citation type="submission" date="2021-03" db="EMBL/GenBank/DDBJ databases">
        <title>Whole genome sequence of Streptomyces bomunensis MMS17-BM035.</title>
        <authorList>
            <person name="Lee J.H."/>
        </authorList>
    </citation>
    <scope>NUCLEOTIDE SEQUENCE</scope>
    <source>
        <strain evidence="2">MMS17-BM035</strain>
    </source>
</reference>
<keyword evidence="1" id="KW-0472">Membrane</keyword>
<dbReference type="Proteomes" id="UP000670475">
    <property type="component" value="Unassembled WGS sequence"/>
</dbReference>
<keyword evidence="1" id="KW-0812">Transmembrane</keyword>
<feature type="transmembrane region" description="Helical" evidence="1">
    <location>
        <begin position="38"/>
        <end position="58"/>
    </location>
</feature>
<sequence length="126" mass="13159">MSRALPVHAYTLPACAYAGLLVAVALGAIGALGSSDDLSRCGILLGILSLPALIVGHIQHAHRLSDGQLADAHRAGYLLALDQVARGLLDQPTAPTDGDRAGTVDDQLGNVRHLRPIRNDRERTAG</sequence>
<name>A0A940RSW9_9ACTN</name>
<evidence type="ECO:0000256" key="1">
    <source>
        <dbReference type="SAM" id="Phobius"/>
    </source>
</evidence>
<dbReference type="AlphaFoldDB" id="A0A940RSW9"/>
<dbReference type="EMBL" id="JAGIQL010000003">
    <property type="protein sequence ID" value="MBP0456217.1"/>
    <property type="molecule type" value="Genomic_DNA"/>
</dbReference>
<feature type="transmembrane region" description="Helical" evidence="1">
    <location>
        <begin position="12"/>
        <end position="32"/>
    </location>
</feature>
<organism evidence="2 3">
    <name type="scientific">Streptomyces montanisoli</name>
    <dbReference type="NCBI Taxonomy" id="2798581"/>
    <lineage>
        <taxon>Bacteria</taxon>
        <taxon>Bacillati</taxon>
        <taxon>Actinomycetota</taxon>
        <taxon>Actinomycetes</taxon>
        <taxon>Kitasatosporales</taxon>
        <taxon>Streptomycetaceae</taxon>
        <taxon>Streptomyces</taxon>
    </lineage>
</organism>
<evidence type="ECO:0000313" key="2">
    <source>
        <dbReference type="EMBL" id="MBP0456217.1"/>
    </source>
</evidence>